<feature type="compositionally biased region" description="Basic residues" evidence="1">
    <location>
        <begin position="1"/>
        <end position="13"/>
    </location>
</feature>
<feature type="region of interest" description="Disordered" evidence="1">
    <location>
        <begin position="1"/>
        <end position="24"/>
    </location>
</feature>
<evidence type="ECO:0000313" key="3">
    <source>
        <dbReference type="Proteomes" id="UP000218334"/>
    </source>
</evidence>
<name>A0A2H3BG42_9AGAR</name>
<evidence type="ECO:0000313" key="2">
    <source>
        <dbReference type="EMBL" id="PBK62016.1"/>
    </source>
</evidence>
<dbReference type="Proteomes" id="UP000218334">
    <property type="component" value="Unassembled WGS sequence"/>
</dbReference>
<dbReference type="EMBL" id="KZ293470">
    <property type="protein sequence ID" value="PBK62016.1"/>
    <property type="molecule type" value="Genomic_DNA"/>
</dbReference>
<proteinExistence type="predicted"/>
<protein>
    <submittedName>
        <fullName evidence="2">Uncharacterized protein</fullName>
    </submittedName>
</protein>
<gene>
    <name evidence="2" type="ORF">ARMSODRAFT_981007</name>
</gene>
<reference evidence="3" key="1">
    <citation type="journal article" date="2017" name="Nat. Ecol. Evol.">
        <title>Genome expansion and lineage-specific genetic innovations in the forest pathogenic fungi Armillaria.</title>
        <authorList>
            <person name="Sipos G."/>
            <person name="Prasanna A.N."/>
            <person name="Walter M.C."/>
            <person name="O'Connor E."/>
            <person name="Balint B."/>
            <person name="Krizsan K."/>
            <person name="Kiss B."/>
            <person name="Hess J."/>
            <person name="Varga T."/>
            <person name="Slot J."/>
            <person name="Riley R."/>
            <person name="Boka B."/>
            <person name="Rigling D."/>
            <person name="Barry K."/>
            <person name="Lee J."/>
            <person name="Mihaltcheva S."/>
            <person name="LaButti K."/>
            <person name="Lipzen A."/>
            <person name="Waldron R."/>
            <person name="Moloney N.M."/>
            <person name="Sperisen C."/>
            <person name="Kredics L."/>
            <person name="Vagvoelgyi C."/>
            <person name="Patrignani A."/>
            <person name="Fitzpatrick D."/>
            <person name="Nagy I."/>
            <person name="Doyle S."/>
            <person name="Anderson J.B."/>
            <person name="Grigoriev I.V."/>
            <person name="Gueldener U."/>
            <person name="Muensterkoetter M."/>
            <person name="Nagy L.G."/>
        </authorList>
    </citation>
    <scope>NUCLEOTIDE SEQUENCE [LARGE SCALE GENOMIC DNA]</scope>
    <source>
        <strain evidence="3">28-4</strain>
    </source>
</reference>
<organism evidence="2 3">
    <name type="scientific">Armillaria solidipes</name>
    <dbReference type="NCBI Taxonomy" id="1076256"/>
    <lineage>
        <taxon>Eukaryota</taxon>
        <taxon>Fungi</taxon>
        <taxon>Dikarya</taxon>
        <taxon>Basidiomycota</taxon>
        <taxon>Agaricomycotina</taxon>
        <taxon>Agaricomycetes</taxon>
        <taxon>Agaricomycetidae</taxon>
        <taxon>Agaricales</taxon>
        <taxon>Marasmiineae</taxon>
        <taxon>Physalacriaceae</taxon>
        <taxon>Armillaria</taxon>
    </lineage>
</organism>
<keyword evidence="3" id="KW-1185">Reference proteome</keyword>
<dbReference type="AlphaFoldDB" id="A0A2H3BG42"/>
<sequence>MNMQRYKRRRTHPNPRETKMNASTHHANAEFSWPRFKLLTMHQLLQSLALGVRAKNINLRTDISKQSVFYPNHSGVTIFSSIDQICLWDLGFDSILSISPTIPNASQADTNFTSLDCLHVPSISIWIDVFMYGTHALKLPIEKLQAIPTKPSLQNLQIILAFRLSSLLQYVLERPSSDWLWQSLAEHAHNVGSSEITIINALPYSGRSLEEWDILVS</sequence>
<accession>A0A2H3BG42</accession>
<evidence type="ECO:0000256" key="1">
    <source>
        <dbReference type="SAM" id="MobiDB-lite"/>
    </source>
</evidence>